<dbReference type="OrthoDB" id="446173at2759"/>
<dbReference type="InterPro" id="IPR052065">
    <property type="entry name" value="Compl_asym_regulator"/>
</dbReference>
<dbReference type="Gene3D" id="2.20.100.10">
    <property type="entry name" value="Thrombospondin type-1 (TSP1) repeat"/>
    <property type="match status" value="6"/>
</dbReference>
<keyword evidence="5" id="KW-1015">Disulfide bond</keyword>
<dbReference type="Pfam" id="PF18487">
    <property type="entry name" value="TSR"/>
    <property type="match status" value="1"/>
</dbReference>
<reference evidence="8" key="1">
    <citation type="submission" date="2025-08" db="UniProtKB">
        <authorList>
            <consortium name="Ensembl"/>
        </authorList>
    </citation>
    <scope>IDENTIFICATION</scope>
</reference>
<evidence type="ECO:0000313" key="9">
    <source>
        <dbReference type="Proteomes" id="UP000694545"/>
    </source>
</evidence>
<dbReference type="Proteomes" id="UP000694545">
    <property type="component" value="Unplaced"/>
</dbReference>
<evidence type="ECO:0000256" key="2">
    <source>
        <dbReference type="ARBA" id="ARBA00022525"/>
    </source>
</evidence>
<dbReference type="Pfam" id="PF00090">
    <property type="entry name" value="TSP_1"/>
    <property type="match status" value="4"/>
</dbReference>
<dbReference type="Ensembl" id="ENSVKKT00000013086.1">
    <property type="protein sequence ID" value="ENSVKKP00000012780.1"/>
    <property type="gene ID" value="ENSVKKG00000008853.1"/>
</dbReference>
<dbReference type="OMA" id="CQACRSP"/>
<protein>
    <submittedName>
        <fullName evidence="8">Complement factor properdin</fullName>
    </submittedName>
</protein>
<keyword evidence="2" id="KW-0964">Secreted</keyword>
<dbReference type="PRINTS" id="PR01705">
    <property type="entry name" value="TSP1REPEAT"/>
</dbReference>
<sequence length="463" mass="51078">MEIPWVTRFPLLLVVSWWFGGLHPAAEAENVLCYATFDRTTGTCNDLLGDGATAEECCLNHQYGFRLNTDAPCQSCGAASWSEWTPWSPCSVSCTEGVQQRKRICHGWSSGSCEEHAKEWQMQPCSQKGCCPVQGGWSEWGAWSPCSVTCLKGVQTRKRTCTNPAPSCGGSCNGPSTETQPCDTRQICPTHGNWGNWGNWGPCSATCTPESGSQKPRQQRQRQCNNPQPSVSPRGNPCPGSDREYQNCAGLPFCPSDGSWGSWRSVSPCSVSCGVGRVTENRLCDNPAPRHGGKSCPGSNTRMSICKTDKPCPVDGQWTEWSTWNSCVRHGTNIKLNCEEISGLQSRTRTCAGRKHDGKRCPGGYNEMRSCYNIQWCPLKGTWTNWSPWSLCEPPCGPNPMKSRQRDCKPTLPNYSLIVEGENGKLQNVTFWGRPTPMCEPLENEKLKVVEKVPCQNLLPCEG</sequence>
<dbReference type="InterPro" id="IPR049536">
    <property type="entry name" value="CFP_TSR-0"/>
</dbReference>
<proteinExistence type="predicted"/>
<dbReference type="FunFam" id="2.20.100.10:FF:000001">
    <property type="entry name" value="semaphorin-5A isoform X1"/>
    <property type="match status" value="3"/>
</dbReference>
<organism evidence="8 9">
    <name type="scientific">Varanus komodoensis</name>
    <name type="common">Komodo dragon</name>
    <dbReference type="NCBI Taxonomy" id="61221"/>
    <lineage>
        <taxon>Eukaryota</taxon>
        <taxon>Metazoa</taxon>
        <taxon>Chordata</taxon>
        <taxon>Craniata</taxon>
        <taxon>Vertebrata</taxon>
        <taxon>Euteleostomi</taxon>
        <taxon>Lepidosauria</taxon>
        <taxon>Squamata</taxon>
        <taxon>Bifurcata</taxon>
        <taxon>Unidentata</taxon>
        <taxon>Episquamata</taxon>
        <taxon>Toxicofera</taxon>
        <taxon>Anguimorpha</taxon>
        <taxon>Paleoanguimorpha</taxon>
        <taxon>Varanoidea</taxon>
        <taxon>Varanidae</taxon>
        <taxon>Varanus</taxon>
    </lineage>
</organism>
<dbReference type="InterPro" id="IPR054019">
    <property type="entry name" value="CFP_TSR_C"/>
</dbReference>
<dbReference type="InterPro" id="IPR036383">
    <property type="entry name" value="TSP1_rpt_sf"/>
</dbReference>
<dbReference type="AlphaFoldDB" id="A0A8D2KWM6"/>
<keyword evidence="9" id="KW-1185">Reference proteome</keyword>
<dbReference type="SUPFAM" id="SSF82895">
    <property type="entry name" value="TSP-1 type 1 repeat"/>
    <property type="match status" value="6"/>
</dbReference>
<dbReference type="Pfam" id="PF22195">
    <property type="entry name" value="TSP1_CFP_C"/>
    <property type="match status" value="1"/>
</dbReference>
<feature type="region of interest" description="Disordered" evidence="6">
    <location>
        <begin position="211"/>
        <end position="239"/>
    </location>
</feature>
<evidence type="ECO:0000256" key="3">
    <source>
        <dbReference type="ARBA" id="ARBA00022729"/>
    </source>
</evidence>
<evidence type="ECO:0000313" key="8">
    <source>
        <dbReference type="Ensembl" id="ENSVKKP00000012780.1"/>
    </source>
</evidence>
<dbReference type="InterPro" id="IPR000884">
    <property type="entry name" value="TSP1_rpt"/>
</dbReference>
<evidence type="ECO:0000256" key="5">
    <source>
        <dbReference type="ARBA" id="ARBA00023157"/>
    </source>
</evidence>
<accession>A0A8D2KWM6</accession>
<evidence type="ECO:0000256" key="7">
    <source>
        <dbReference type="SAM" id="SignalP"/>
    </source>
</evidence>
<dbReference type="SMART" id="SM00209">
    <property type="entry name" value="TSP1"/>
    <property type="match status" value="6"/>
</dbReference>
<gene>
    <name evidence="8" type="primary">CFP</name>
</gene>
<keyword evidence="3 7" id="KW-0732">Signal</keyword>
<evidence type="ECO:0000256" key="6">
    <source>
        <dbReference type="SAM" id="MobiDB-lite"/>
    </source>
</evidence>
<feature type="signal peptide" evidence="7">
    <location>
        <begin position="1"/>
        <end position="28"/>
    </location>
</feature>
<name>A0A8D2KWM6_VARKO</name>
<dbReference type="PANTHER" id="PTHR22906">
    <property type="entry name" value="PROPERDIN"/>
    <property type="match status" value="1"/>
</dbReference>
<reference evidence="8" key="2">
    <citation type="submission" date="2025-09" db="UniProtKB">
        <authorList>
            <consortium name="Ensembl"/>
        </authorList>
    </citation>
    <scope>IDENTIFICATION</scope>
</reference>
<evidence type="ECO:0000256" key="4">
    <source>
        <dbReference type="ARBA" id="ARBA00022737"/>
    </source>
</evidence>
<dbReference type="PROSITE" id="PS50092">
    <property type="entry name" value="TSP1"/>
    <property type="match status" value="6"/>
</dbReference>
<keyword evidence="4" id="KW-0677">Repeat</keyword>
<evidence type="ECO:0000256" key="1">
    <source>
        <dbReference type="ARBA" id="ARBA00004613"/>
    </source>
</evidence>
<dbReference type="PANTHER" id="PTHR22906:SF43">
    <property type="entry name" value="PROPERDIN"/>
    <property type="match status" value="1"/>
</dbReference>
<comment type="subcellular location">
    <subcellularLocation>
        <location evidence="1">Secreted</location>
    </subcellularLocation>
</comment>
<feature type="chain" id="PRO_5034590178" evidence="7">
    <location>
        <begin position="29"/>
        <end position="463"/>
    </location>
</feature>